<dbReference type="EC" id="3.6.4.13" evidence="2"/>
<keyword evidence="7" id="KW-0694">RNA-binding</keyword>
<dbReference type="AlphaFoldDB" id="A0A8H6YPB0"/>
<dbReference type="PROSITE" id="PS51192">
    <property type="entry name" value="HELICASE_ATP_BIND_1"/>
    <property type="match status" value="1"/>
</dbReference>
<comment type="caution">
    <text evidence="11">The sequence shown here is derived from an EMBL/GenBank/DDBJ whole genome shotgun (WGS) entry which is preliminary data.</text>
</comment>
<evidence type="ECO:0000256" key="8">
    <source>
        <dbReference type="ARBA" id="ARBA00047984"/>
    </source>
</evidence>
<dbReference type="Gene3D" id="3.40.50.300">
    <property type="entry name" value="P-loop containing nucleotide triphosphate hydrolases"/>
    <property type="match status" value="2"/>
</dbReference>
<gene>
    <name evidence="11" type="ORF">MVEN_00619200</name>
</gene>
<name>A0A8H6YPB0_9AGAR</name>
<dbReference type="InterPro" id="IPR014001">
    <property type="entry name" value="Helicase_ATP-bd"/>
</dbReference>
<dbReference type="InterPro" id="IPR036318">
    <property type="entry name" value="FAD-bd_PCMH-like_sf"/>
</dbReference>
<dbReference type="EMBL" id="JACAZI010000004">
    <property type="protein sequence ID" value="KAF7362699.1"/>
    <property type="molecule type" value="Genomic_DNA"/>
</dbReference>
<dbReference type="GO" id="GO:0005829">
    <property type="term" value="C:cytosol"/>
    <property type="evidence" value="ECO:0007669"/>
    <property type="project" value="TreeGrafter"/>
</dbReference>
<evidence type="ECO:0000313" key="12">
    <source>
        <dbReference type="Proteomes" id="UP000620124"/>
    </source>
</evidence>
<proteinExistence type="predicted"/>
<dbReference type="GO" id="GO:0005524">
    <property type="term" value="F:ATP binding"/>
    <property type="evidence" value="ECO:0007669"/>
    <property type="project" value="UniProtKB-KW"/>
</dbReference>
<feature type="domain" description="Helicase ATP-binding" evidence="10">
    <location>
        <begin position="289"/>
        <end position="408"/>
    </location>
</feature>
<dbReference type="InterPro" id="IPR011545">
    <property type="entry name" value="DEAD/DEAH_box_helicase_dom"/>
</dbReference>
<reference evidence="11" key="1">
    <citation type="submission" date="2020-05" db="EMBL/GenBank/DDBJ databases">
        <title>Mycena genomes resolve the evolution of fungal bioluminescence.</title>
        <authorList>
            <person name="Tsai I.J."/>
        </authorList>
    </citation>
    <scope>NUCLEOTIDE SEQUENCE</scope>
    <source>
        <strain evidence="11">CCC161011</strain>
    </source>
</reference>
<dbReference type="SUPFAM" id="SSF56176">
    <property type="entry name" value="FAD-binding/transporter-associated domain-like"/>
    <property type="match status" value="1"/>
</dbReference>
<keyword evidence="9" id="KW-0472">Membrane</keyword>
<keyword evidence="3" id="KW-0547">Nucleotide-binding</keyword>
<dbReference type="GO" id="GO:0016787">
    <property type="term" value="F:hydrolase activity"/>
    <property type="evidence" value="ECO:0007669"/>
    <property type="project" value="UniProtKB-KW"/>
</dbReference>
<feature type="transmembrane region" description="Helical" evidence="9">
    <location>
        <begin position="141"/>
        <end position="162"/>
    </location>
</feature>
<dbReference type="GO" id="GO:0050660">
    <property type="term" value="F:flavin adenine dinucleotide binding"/>
    <property type="evidence" value="ECO:0007669"/>
    <property type="project" value="InterPro"/>
</dbReference>
<dbReference type="SUPFAM" id="SSF52540">
    <property type="entry name" value="P-loop containing nucleoside triphosphate hydrolases"/>
    <property type="match status" value="1"/>
</dbReference>
<accession>A0A8H6YPB0</accession>
<feature type="transmembrane region" description="Helical" evidence="9">
    <location>
        <begin position="174"/>
        <end position="193"/>
    </location>
</feature>
<evidence type="ECO:0000259" key="10">
    <source>
        <dbReference type="PROSITE" id="PS51192"/>
    </source>
</evidence>
<evidence type="ECO:0000256" key="2">
    <source>
        <dbReference type="ARBA" id="ARBA00012552"/>
    </source>
</evidence>
<keyword evidence="5" id="KW-0347">Helicase</keyword>
<dbReference type="GO" id="GO:0003723">
    <property type="term" value="F:RNA binding"/>
    <property type="evidence" value="ECO:0007669"/>
    <property type="project" value="UniProtKB-KW"/>
</dbReference>
<evidence type="ECO:0000256" key="6">
    <source>
        <dbReference type="ARBA" id="ARBA00022840"/>
    </source>
</evidence>
<evidence type="ECO:0000256" key="7">
    <source>
        <dbReference type="ARBA" id="ARBA00022884"/>
    </source>
</evidence>
<sequence>MKPVTIFDGYKYVGTMQICVRTHVAGVEHLLCAALGTHARLRAGGCTPSMHRMGRSRARGRLSIPLVQALLQAPDYSNFEQNTAGWTLYYLWGVITCPILLNILISLFSSAYQDVVDDAEAQYLAFFASKTVGMIRAPDSYVYPAPFNLIEVFLISPFELFWFCSLSPSAYAQLNRVVMAFVFFVPLSMIAFYESVFENGGSKHAWMKRWLSGNDEGENDRPEYRDPEVDEQEGQGRVISKVKWEELIKAFPNTSQSSKALMLKEILELKKQLAQVLEKLDGRSATNGSAAQSKCRRISKVLLHTAKRRSRFQTSASGTTTHLQRTLLPDKPDVVIATPSRALALMQSKSLVIDEADLILSYGHDEDVRQIFSGAFLQKVYQSFLMSATMTEDVEMLKGLTLRNPAILKLEETEDEAANLSQYAVRCAKHPLNQKPFSDPFSFIDAPKPKFLLTYVILKLKLIKGKCILFVNDVERSYRLKLFLEQFSIKSCVLNSELPLNSRYHTVQEFNKARGACIHDPAGDAPLPYGRRRGGSVCGGLVSLGRCAAMRHVSEEKGIARVRAHGSVQTPLYPFTQSTRIPFSTHWESDVRTRHGSFAVLLHAPLLRFVAQARSMEDPRIGGGSRVAEATSQRDCTRGVLGAFTRDSAVERTGWKMAAMPDMQFAASELLARHRCTTYPCHGSLALWAHNLKDISCGPAFVTEGCSDAYPGVTAGRRTVLRGVPAHRGANITLVGGSDATVGLAGGFTMGGGHGVLSPVLGLGADRVFQYKIVTPDGQYRTASACQNEDLFFALRGVTVALSTFVIMLRSPHHSGGGSFSVVLDATILAAPAAPVQSRHLGPHRALHRPHGGSVGPHRRACFFAEFVRICIGP</sequence>
<evidence type="ECO:0000256" key="1">
    <source>
        <dbReference type="ARBA" id="ARBA00003706"/>
    </source>
</evidence>
<dbReference type="InterPro" id="IPR050079">
    <property type="entry name" value="DEAD_box_RNA_helicase"/>
</dbReference>
<evidence type="ECO:0000256" key="4">
    <source>
        <dbReference type="ARBA" id="ARBA00022801"/>
    </source>
</evidence>
<dbReference type="OrthoDB" id="301415at2759"/>
<protein>
    <recommendedName>
        <fullName evidence="2">RNA helicase</fullName>
        <ecNumber evidence="2">3.6.4.13</ecNumber>
    </recommendedName>
</protein>
<evidence type="ECO:0000256" key="3">
    <source>
        <dbReference type="ARBA" id="ARBA00022741"/>
    </source>
</evidence>
<comment type="catalytic activity">
    <reaction evidence="8">
        <text>ATP + H2O = ADP + phosphate + H(+)</text>
        <dbReference type="Rhea" id="RHEA:13065"/>
        <dbReference type="ChEBI" id="CHEBI:15377"/>
        <dbReference type="ChEBI" id="CHEBI:15378"/>
        <dbReference type="ChEBI" id="CHEBI:30616"/>
        <dbReference type="ChEBI" id="CHEBI:43474"/>
        <dbReference type="ChEBI" id="CHEBI:456216"/>
        <dbReference type="EC" id="3.6.4.13"/>
    </reaction>
</comment>
<keyword evidence="9" id="KW-1133">Transmembrane helix</keyword>
<organism evidence="11 12">
    <name type="scientific">Mycena venus</name>
    <dbReference type="NCBI Taxonomy" id="2733690"/>
    <lineage>
        <taxon>Eukaryota</taxon>
        <taxon>Fungi</taxon>
        <taxon>Dikarya</taxon>
        <taxon>Basidiomycota</taxon>
        <taxon>Agaricomycotina</taxon>
        <taxon>Agaricomycetes</taxon>
        <taxon>Agaricomycetidae</taxon>
        <taxon>Agaricales</taxon>
        <taxon>Marasmiineae</taxon>
        <taxon>Mycenaceae</taxon>
        <taxon>Mycena</taxon>
    </lineage>
</organism>
<dbReference type="InterPro" id="IPR027417">
    <property type="entry name" value="P-loop_NTPase"/>
</dbReference>
<dbReference type="Proteomes" id="UP000620124">
    <property type="component" value="Unassembled WGS sequence"/>
</dbReference>
<dbReference type="Gene3D" id="3.30.465.10">
    <property type="match status" value="1"/>
</dbReference>
<evidence type="ECO:0000256" key="5">
    <source>
        <dbReference type="ARBA" id="ARBA00022806"/>
    </source>
</evidence>
<keyword evidence="12" id="KW-1185">Reference proteome</keyword>
<evidence type="ECO:0000313" key="11">
    <source>
        <dbReference type="EMBL" id="KAF7362699.1"/>
    </source>
</evidence>
<comment type="function">
    <text evidence="1">ATP-binding RNA helicase involved in the biogenesis of 60S ribosomal subunits and is required for the normal formation of 25S and 5.8S rRNAs.</text>
</comment>
<keyword evidence="4" id="KW-0378">Hydrolase</keyword>
<feature type="transmembrane region" description="Helical" evidence="9">
    <location>
        <begin position="88"/>
        <end position="108"/>
    </location>
</feature>
<dbReference type="GO" id="GO:0003724">
    <property type="term" value="F:RNA helicase activity"/>
    <property type="evidence" value="ECO:0007669"/>
    <property type="project" value="UniProtKB-EC"/>
</dbReference>
<dbReference type="Pfam" id="PF00270">
    <property type="entry name" value="DEAD"/>
    <property type="match status" value="1"/>
</dbReference>
<dbReference type="InterPro" id="IPR016169">
    <property type="entry name" value="FAD-bd_PCMH_sub2"/>
</dbReference>
<dbReference type="PANTHER" id="PTHR47959:SF21">
    <property type="entry name" value="DEAD-BOX HELICASE 56"/>
    <property type="match status" value="1"/>
</dbReference>
<dbReference type="PANTHER" id="PTHR47959">
    <property type="entry name" value="ATP-DEPENDENT RNA HELICASE RHLE-RELATED"/>
    <property type="match status" value="1"/>
</dbReference>
<evidence type="ECO:0000256" key="9">
    <source>
        <dbReference type="SAM" id="Phobius"/>
    </source>
</evidence>
<keyword evidence="6" id="KW-0067">ATP-binding</keyword>
<keyword evidence="9" id="KW-0812">Transmembrane</keyword>